<feature type="disulfide bond" evidence="11">
    <location>
        <begin position="1095"/>
        <end position="1104"/>
    </location>
</feature>
<keyword evidence="4" id="KW-0812">Transmembrane</keyword>
<evidence type="ECO:0000256" key="8">
    <source>
        <dbReference type="ARBA" id="ARBA00023157"/>
    </source>
</evidence>
<dbReference type="InterPro" id="IPR024731">
    <property type="entry name" value="NELL2-like_EGF"/>
</dbReference>
<name>A0A7D9HW61_PARCT</name>
<dbReference type="PROSITE" id="PS00010">
    <property type="entry name" value="ASX_HYDROXYL"/>
    <property type="match status" value="2"/>
</dbReference>
<dbReference type="FunFam" id="2.10.25.10:FF:000188">
    <property type="entry name" value="Laminin subunit gamma 2"/>
    <property type="match status" value="1"/>
</dbReference>
<evidence type="ECO:0000313" key="13">
    <source>
        <dbReference type="EMBL" id="CAB3990281.1"/>
    </source>
</evidence>
<dbReference type="EMBL" id="CACRXK020001634">
    <property type="protein sequence ID" value="CAB3990281.1"/>
    <property type="molecule type" value="Genomic_DNA"/>
</dbReference>
<dbReference type="CDD" id="cd00054">
    <property type="entry name" value="EGF_CA"/>
    <property type="match status" value="2"/>
</dbReference>
<dbReference type="GO" id="GO:0005509">
    <property type="term" value="F:calcium ion binding"/>
    <property type="evidence" value="ECO:0007669"/>
    <property type="project" value="InterPro"/>
</dbReference>
<dbReference type="Pfam" id="PF12947">
    <property type="entry name" value="EGF_3"/>
    <property type="match status" value="1"/>
</dbReference>
<organism evidence="13 14">
    <name type="scientific">Paramuricea clavata</name>
    <name type="common">Red gorgonian</name>
    <name type="synonym">Violescent sea-whip</name>
    <dbReference type="NCBI Taxonomy" id="317549"/>
    <lineage>
        <taxon>Eukaryota</taxon>
        <taxon>Metazoa</taxon>
        <taxon>Cnidaria</taxon>
        <taxon>Anthozoa</taxon>
        <taxon>Octocorallia</taxon>
        <taxon>Malacalcyonacea</taxon>
        <taxon>Plexauridae</taxon>
        <taxon>Paramuricea</taxon>
    </lineage>
</organism>
<dbReference type="CDD" id="cd00041">
    <property type="entry name" value="CUB"/>
    <property type="match status" value="1"/>
</dbReference>
<dbReference type="OrthoDB" id="263283at2759"/>
<dbReference type="PROSITE" id="PS50027">
    <property type="entry name" value="EGF_LAM_2"/>
    <property type="match status" value="1"/>
</dbReference>
<comment type="caution">
    <text evidence="13">The sequence shown here is derived from an EMBL/GenBank/DDBJ whole genome shotgun (WGS) entry which is preliminary data.</text>
</comment>
<evidence type="ECO:0000256" key="10">
    <source>
        <dbReference type="ARBA" id="ARBA00023292"/>
    </source>
</evidence>
<proteinExistence type="predicted"/>
<dbReference type="SUPFAM" id="SSF57196">
    <property type="entry name" value="EGF/Laminin"/>
    <property type="match status" value="3"/>
</dbReference>
<dbReference type="PROSITE" id="PS01248">
    <property type="entry name" value="EGF_LAM_1"/>
    <property type="match status" value="2"/>
</dbReference>
<dbReference type="SUPFAM" id="SSF117281">
    <property type="entry name" value="Kelch motif"/>
    <property type="match status" value="2"/>
</dbReference>
<gene>
    <name evidence="13" type="ORF">PACLA_8A078052</name>
</gene>
<keyword evidence="3 11" id="KW-0245">EGF-like domain</keyword>
<dbReference type="Gene3D" id="2.170.300.10">
    <property type="entry name" value="Tie2 ligand-binding domain superfamily"/>
    <property type="match status" value="1"/>
</dbReference>
<accession>A0A7D9HW61</accession>
<dbReference type="PROSITE" id="PS01180">
    <property type="entry name" value="CUB"/>
    <property type="match status" value="1"/>
</dbReference>
<evidence type="ECO:0000256" key="12">
    <source>
        <dbReference type="PROSITE-ProRule" id="PRU00460"/>
    </source>
</evidence>
<dbReference type="InterPro" id="IPR056737">
    <property type="entry name" value="Beta-prop_ATRN-MKLN-like"/>
</dbReference>
<evidence type="ECO:0000256" key="7">
    <source>
        <dbReference type="ARBA" id="ARBA00022989"/>
    </source>
</evidence>
<dbReference type="PROSITE" id="PS50026">
    <property type="entry name" value="EGF_3"/>
    <property type="match status" value="3"/>
</dbReference>
<keyword evidence="10 12" id="KW-0424">Laminin EGF-like domain</keyword>
<dbReference type="InterPro" id="IPR002049">
    <property type="entry name" value="LE_dom"/>
</dbReference>
<feature type="non-terminal residue" evidence="13">
    <location>
        <position position="1996"/>
    </location>
</feature>
<dbReference type="Proteomes" id="UP001152795">
    <property type="component" value="Unassembled WGS sequence"/>
</dbReference>
<dbReference type="SMART" id="SM00180">
    <property type="entry name" value="EGF_Lam"/>
    <property type="match status" value="3"/>
</dbReference>
<keyword evidence="14" id="KW-1185">Reference proteome</keyword>
<dbReference type="SMART" id="SM00042">
    <property type="entry name" value="CUB"/>
    <property type="match status" value="1"/>
</dbReference>
<keyword evidence="9" id="KW-0325">Glycoprotein</keyword>
<evidence type="ECO:0000256" key="11">
    <source>
        <dbReference type="PROSITE-ProRule" id="PRU00076"/>
    </source>
</evidence>
<dbReference type="Gene3D" id="2.120.10.80">
    <property type="entry name" value="Kelch-type beta propeller"/>
    <property type="match status" value="3"/>
</dbReference>
<dbReference type="InterPro" id="IPR015915">
    <property type="entry name" value="Kelch-typ_b-propeller"/>
</dbReference>
<keyword evidence="2" id="KW-0880">Kelch repeat</keyword>
<keyword evidence="7" id="KW-1133">Transmembrane helix</keyword>
<dbReference type="FunFam" id="2.10.25.10:FF:000038">
    <property type="entry name" value="Fibrillin 2"/>
    <property type="match status" value="1"/>
</dbReference>
<dbReference type="PANTHER" id="PTHR46093:SF18">
    <property type="entry name" value="FIBRONECTIN TYPE-III DOMAIN-CONTAINING PROTEIN"/>
    <property type="match status" value="1"/>
</dbReference>
<evidence type="ECO:0000256" key="6">
    <source>
        <dbReference type="ARBA" id="ARBA00022737"/>
    </source>
</evidence>
<dbReference type="SUPFAM" id="SSF49854">
    <property type="entry name" value="Spermadhesin, CUB domain"/>
    <property type="match status" value="1"/>
</dbReference>
<sequence>SKGCECTGDFIGESCSFSLRDDVTTGSWHLIKDYSTVFRSRFAHAGVYVHNAFWIFGGFDLNEVFDDLVKFNFDEREWQLIQPIGDRPAARFRHTMVTYKDTLVVFGGELANGTLLNDLWIFNISTITWRRVHGGNNPPGLASHCASVHDDQLIVFGGQSQDYGFSYQMYTYDLALQNDWKTITYKLAKISDLRLIGHSCVFYPTLKSLIVFGGYRVVSGRTIIMGDYMLSYGGVLYAQDDETCYGNDIYLLNLKKFTWSSIISDTHNSSSNIRGRYSHVAAAFNQNTLLVLGGFSGIAHGDFLAYKISSNIMHGHPNSTHPCRMFSQCVLCLTWGSQSDHQCGWCVQDSTCYPRRSPSGPCSTTQTTRGWWGNEGSFLTSVDQCRIQDNSPGLMSNIKFGKHLDDVHIINPLRGAFYTVPRRTHKTDDVNVRWFGFIYPFISQPIDEPITIQLFIGKKSASLHLSTDELKDNTDKVISISGKETQVKLSPDAKRPNGSPLFPNPTVNKKYYIEIKTTFQTATTNLHLDVLFNHSDVIDGRYIRPFYSDDCAKYPTCLECLSDMSCGWCWSDSTCIFKNSSTKCQHSSGKDIYLVLNATYCETCAQYINCESCSKDDQCTWLQNYELCYQLENKNTGMQCASSCTIHQDCDSCITNKKCLWCENEDKCIPAVSLPAAFMYGQCSHWSDGSTKEEGRCPSCSDKEKCADCLKTTYCGWCGEYHNGSCFAGGYDAPSNGSCNQLVSSDGMTYNYKSYEWSYAVCPDENECITKHDCDENADCFDTVGSYRCECKQGYQGNGSFCKPLCNPPCVHGQCIKHQLNDSLDECKCDLGWTGDCILTQWQAEMNKGHDLADCSTHGKNCEFCVPGSYGNAVTPTGCKRCECNGHGDEQRGICDSRLGHCFCMNNTMGAQCDQCVPGFSGHPERGEGCYYPCKAHAILSNMAQGTLSSLPESGQDYNPNDVKCVWMITTLNHNSNQVVYSNEPAPGTVTFRMKDIALDCQTDHIYVYDGMPNFKLGGIEPSFNLIGSLCGTDPSSIPAIESRSGTLVVVFKGNVGLSSLTSGFNATFVVNQCPNSCAGNRYCHSNGTHESCICKPGWTGMACDDVICPANCSEGLGHGYCDQIFGKCVCNNGYAGPSCNIQHPSNHYIWEYSSPLSGSTPARMGHTLIADVQTESLIIYGGYSLYFNILGDVWKYHTKTKNYVQETSGSKTPSPRYFHAADVYKILPRELAGHTVNVVNDTLYLIGGYSPDKQCSSNVYTLNLDTINSDWSDLNPSRDILDACFGHTTVYDRFTKSLVVFGKCASVCYTVFKKIGLLQQVCYEECVQLYSTNNLTASSVPSSLAHSAIVSMNDVTYVFGGYNGLSSGKLHRQNPSSNWCALFSTEISCSKVRNCVWCKDAASNLTASSALTSWSDVCIEKTVSGGCSSCIEGSTCCWSVDSHLCFSLSFQPITCAFGICGRVLRHYDVCPTSCNTSSYCYDCLEQYNCGWCTDQTQNGLGVCTEGTLQGPYNGTCYGKSDGVDTWVSSVCLPEDECSNGHHQCNENETCVDQALSYKCECSSGYERKNGSCIPVCSQGCVYGSCIHPDQCFCNFGWVGANCSTQCDCHKKGHCVNETQPDNCKDCRDHTTGPSCNRCLPGYVGENGQCASCHDKCSRNAEICYNSNEKNTTFYYSIKRIYECSQCVPKYLGNPSVEGQQCYRELRVLGHRFFAKEHSKHLNLLPFQTSLYCILPSYTNMDIRLTFDISYGSLDVYISNGDNAFKVDANQTVSITLPKITSPEYSTDGLNTYTKFSRGTQVIVFKHMKHRLVVTFPSDEHKMDKKKFYIIIKAAEDGANGIIYFKQDTTKINLIVFFIVFTSCFVFLLAGVSITWSIKNRIHSRRVVHNREAENIRLHSRPFAKFAFLFEYQAPTPGVRRHRKTTASTRKAVQPMGVQCTSDYHATITTVLFQMPQTEKTKMTVSLGTTLSLVTPQQMDKLAQPSAPKDTTNIYN</sequence>
<feature type="disulfide bond" evidence="11">
    <location>
        <begin position="1074"/>
        <end position="1084"/>
    </location>
</feature>
<dbReference type="PROSITE" id="PS01186">
    <property type="entry name" value="EGF_2"/>
    <property type="match status" value="2"/>
</dbReference>
<dbReference type="PRINTS" id="PR00011">
    <property type="entry name" value="EGFLAMININ"/>
</dbReference>
<dbReference type="PANTHER" id="PTHR46093">
    <property type="entry name" value="ACYL-COA-BINDING DOMAIN-CONTAINING PROTEIN 5"/>
    <property type="match status" value="1"/>
</dbReference>
<dbReference type="InterPro" id="IPR049883">
    <property type="entry name" value="NOTCH1_EGF-like"/>
</dbReference>
<dbReference type="CDD" id="cd00055">
    <property type="entry name" value="EGF_Lam"/>
    <property type="match status" value="2"/>
</dbReference>
<feature type="disulfide bond" evidence="12">
    <location>
        <begin position="916"/>
        <end position="930"/>
    </location>
</feature>
<dbReference type="InterPro" id="IPR016201">
    <property type="entry name" value="PSI"/>
</dbReference>
<dbReference type="InterPro" id="IPR000742">
    <property type="entry name" value="EGF"/>
</dbReference>
<dbReference type="InterPro" id="IPR056863">
    <property type="entry name" value="LMN_ATRN_NET-like_EGF"/>
</dbReference>
<dbReference type="SMART" id="SM00423">
    <property type="entry name" value="PSI"/>
    <property type="match status" value="6"/>
</dbReference>
<feature type="disulfide bond" evidence="12">
    <location>
        <begin position="904"/>
        <end position="913"/>
    </location>
</feature>
<evidence type="ECO:0000256" key="4">
    <source>
        <dbReference type="ARBA" id="ARBA00022692"/>
    </source>
</evidence>
<reference evidence="13" key="1">
    <citation type="submission" date="2020-04" db="EMBL/GenBank/DDBJ databases">
        <authorList>
            <person name="Alioto T."/>
            <person name="Alioto T."/>
            <person name="Gomez Garrido J."/>
        </authorList>
    </citation>
    <scope>NUCLEOTIDE SEQUENCE</scope>
    <source>
        <strain evidence="13">A484AB</strain>
    </source>
</reference>
<dbReference type="InterPro" id="IPR001881">
    <property type="entry name" value="EGF-like_Ca-bd_dom"/>
</dbReference>
<comment type="caution">
    <text evidence="11">Lacks conserved residue(s) required for the propagation of feature annotation.</text>
</comment>
<dbReference type="Pfam" id="PF00053">
    <property type="entry name" value="EGF_laminin"/>
    <property type="match status" value="1"/>
</dbReference>
<dbReference type="InterPro" id="IPR000152">
    <property type="entry name" value="EGF-type_Asp/Asn_hydroxyl_site"/>
</dbReference>
<dbReference type="PROSITE" id="PS01187">
    <property type="entry name" value="EGF_CA"/>
    <property type="match status" value="1"/>
</dbReference>
<dbReference type="InterPro" id="IPR000859">
    <property type="entry name" value="CUB_dom"/>
</dbReference>
<keyword evidence="6" id="KW-0677">Repeat</keyword>
<evidence type="ECO:0000256" key="5">
    <source>
        <dbReference type="ARBA" id="ARBA00022729"/>
    </source>
</evidence>
<dbReference type="Pfam" id="PF24973">
    <property type="entry name" value="EGF_LMN_ATRN"/>
    <property type="match status" value="1"/>
</dbReference>
<dbReference type="SMART" id="SM00181">
    <property type="entry name" value="EGF"/>
    <property type="match status" value="9"/>
</dbReference>
<dbReference type="GO" id="GO:0005604">
    <property type="term" value="C:basement membrane"/>
    <property type="evidence" value="ECO:0007669"/>
    <property type="project" value="UniProtKB-ARBA"/>
</dbReference>
<evidence type="ECO:0000256" key="3">
    <source>
        <dbReference type="ARBA" id="ARBA00022536"/>
    </source>
</evidence>
<dbReference type="GO" id="GO:0016020">
    <property type="term" value="C:membrane"/>
    <property type="evidence" value="ECO:0007669"/>
    <property type="project" value="UniProtKB-SubCell"/>
</dbReference>
<evidence type="ECO:0000256" key="2">
    <source>
        <dbReference type="ARBA" id="ARBA00022441"/>
    </source>
</evidence>
<dbReference type="SMART" id="SM00179">
    <property type="entry name" value="EGF_CA"/>
    <property type="match status" value="2"/>
</dbReference>
<dbReference type="Pfam" id="PF07645">
    <property type="entry name" value="EGF_CA"/>
    <property type="match status" value="1"/>
</dbReference>
<keyword evidence="5" id="KW-0732">Signal</keyword>
<dbReference type="InterPro" id="IPR018097">
    <property type="entry name" value="EGF_Ca-bd_CS"/>
</dbReference>
<keyword evidence="8 11" id="KW-1015">Disulfide bond</keyword>
<evidence type="ECO:0000313" key="14">
    <source>
        <dbReference type="Proteomes" id="UP001152795"/>
    </source>
</evidence>
<evidence type="ECO:0000256" key="1">
    <source>
        <dbReference type="ARBA" id="ARBA00004479"/>
    </source>
</evidence>
<keyword evidence="7" id="KW-0472">Membrane</keyword>
<dbReference type="Gene3D" id="2.10.25.10">
    <property type="entry name" value="Laminin"/>
    <property type="match status" value="3"/>
</dbReference>
<dbReference type="Pfam" id="PF24981">
    <property type="entry name" value="Beta-prop_ATRN-LZTR1"/>
    <property type="match status" value="2"/>
</dbReference>
<evidence type="ECO:0000256" key="9">
    <source>
        <dbReference type="ARBA" id="ARBA00023180"/>
    </source>
</evidence>
<dbReference type="InterPro" id="IPR035914">
    <property type="entry name" value="Sperma_CUB_dom_sf"/>
</dbReference>
<protein>
    <submittedName>
        <fullName evidence="13">Multiple epidermal growth factor-like domains 8</fullName>
    </submittedName>
</protein>
<dbReference type="PROSITE" id="PS00022">
    <property type="entry name" value="EGF_1"/>
    <property type="match status" value="2"/>
</dbReference>
<comment type="subcellular location">
    <subcellularLocation>
        <location evidence="1">Membrane</location>
        <topology evidence="1">Single-pass type I membrane protein</topology>
    </subcellularLocation>
</comment>